<keyword evidence="7 10" id="KW-1133">Transmembrane helix</keyword>
<feature type="signal peptide" evidence="11">
    <location>
        <begin position="1"/>
        <end position="18"/>
    </location>
</feature>
<dbReference type="GeneID" id="70288909"/>
<dbReference type="InterPro" id="IPR037654">
    <property type="entry name" value="Big1"/>
</dbReference>
<dbReference type="PANTHER" id="PTHR28285:SF1">
    <property type="entry name" value="PROTEIN BIG1"/>
    <property type="match status" value="1"/>
</dbReference>
<evidence type="ECO:0000256" key="9">
    <source>
        <dbReference type="ARBA" id="ARBA00023316"/>
    </source>
</evidence>
<proteinExistence type="inferred from homology"/>
<feature type="domain" description="V-type proton ATPase subunit S1/VOA1 transmembrane" evidence="12">
    <location>
        <begin position="174"/>
        <end position="213"/>
    </location>
</feature>
<evidence type="ECO:0000256" key="5">
    <source>
        <dbReference type="ARBA" id="ARBA00022729"/>
    </source>
</evidence>
<keyword evidence="5 11" id="KW-0732">Signal</keyword>
<dbReference type="GO" id="GO:0009272">
    <property type="term" value="P:fungal-type cell wall biogenesis"/>
    <property type="evidence" value="ECO:0007669"/>
    <property type="project" value="TreeGrafter"/>
</dbReference>
<feature type="chain" id="PRO_5040169827" description="Protein BIG1" evidence="11">
    <location>
        <begin position="19"/>
        <end position="224"/>
    </location>
</feature>
<evidence type="ECO:0000256" key="2">
    <source>
        <dbReference type="ARBA" id="ARBA00008203"/>
    </source>
</evidence>
<organism evidence="13 14">
    <name type="scientific">Emericellopsis atlantica</name>
    <dbReference type="NCBI Taxonomy" id="2614577"/>
    <lineage>
        <taxon>Eukaryota</taxon>
        <taxon>Fungi</taxon>
        <taxon>Dikarya</taxon>
        <taxon>Ascomycota</taxon>
        <taxon>Pezizomycotina</taxon>
        <taxon>Sordariomycetes</taxon>
        <taxon>Hypocreomycetidae</taxon>
        <taxon>Hypocreales</taxon>
        <taxon>Bionectriaceae</taxon>
        <taxon>Emericellopsis</taxon>
    </lineage>
</organism>
<comment type="subcellular location">
    <subcellularLocation>
        <location evidence="1">Endoplasmic reticulum membrane</location>
        <topology evidence="1">Single-pass type I membrane protein</topology>
    </subcellularLocation>
</comment>
<sequence length="224" mass="24263">MRCQILSCALALAGLSAAFSDSSSFVLLSSQPIPRSQVSDSIQVNNSVLDNAQQFLGQCPTTSYLLINQPGLTADVTQACGNLDKEATITVVDFATRSDDTWPAIDDRLVRAIEHAATGSDYTIVLLSSPVEPVYEASFDTPAQMELKRGAQLLQRRKDNGTNWDELPLFEKYQFFTPGIFMGAIVAIILLAILGVGLRALSSLEVPYGAFEKDMGPAAQKKQQ</sequence>
<evidence type="ECO:0000256" key="1">
    <source>
        <dbReference type="ARBA" id="ARBA00004115"/>
    </source>
</evidence>
<comment type="similarity">
    <text evidence="2">Belongs to the BIG1 family.</text>
</comment>
<feature type="transmembrane region" description="Helical" evidence="10">
    <location>
        <begin position="175"/>
        <end position="198"/>
    </location>
</feature>
<evidence type="ECO:0000256" key="3">
    <source>
        <dbReference type="ARBA" id="ARBA00022089"/>
    </source>
</evidence>
<dbReference type="GO" id="GO:0006078">
    <property type="term" value="P:(1-&gt;6)-beta-D-glucan biosynthetic process"/>
    <property type="evidence" value="ECO:0007669"/>
    <property type="project" value="TreeGrafter"/>
</dbReference>
<dbReference type="EMBL" id="MU251243">
    <property type="protein sequence ID" value="KAG9258304.1"/>
    <property type="molecule type" value="Genomic_DNA"/>
</dbReference>
<protein>
    <recommendedName>
        <fullName evidence="3">Protein BIG1</fullName>
    </recommendedName>
</protein>
<evidence type="ECO:0000259" key="12">
    <source>
        <dbReference type="Pfam" id="PF20520"/>
    </source>
</evidence>
<dbReference type="AlphaFoldDB" id="A0A9P7ZTX7"/>
<evidence type="ECO:0000313" key="14">
    <source>
        <dbReference type="Proteomes" id="UP000887229"/>
    </source>
</evidence>
<keyword evidence="4 10" id="KW-0812">Transmembrane</keyword>
<keyword evidence="8 10" id="KW-0472">Membrane</keyword>
<evidence type="ECO:0000313" key="13">
    <source>
        <dbReference type="EMBL" id="KAG9258304.1"/>
    </source>
</evidence>
<name>A0A9P7ZTX7_9HYPO</name>
<dbReference type="GO" id="GO:0071555">
    <property type="term" value="P:cell wall organization"/>
    <property type="evidence" value="ECO:0007669"/>
    <property type="project" value="UniProtKB-KW"/>
</dbReference>
<dbReference type="Pfam" id="PF20520">
    <property type="entry name" value="Ac45-VOA1_TM"/>
    <property type="match status" value="1"/>
</dbReference>
<evidence type="ECO:0000256" key="10">
    <source>
        <dbReference type="SAM" id="Phobius"/>
    </source>
</evidence>
<keyword evidence="14" id="KW-1185">Reference proteome</keyword>
<evidence type="ECO:0000256" key="11">
    <source>
        <dbReference type="SAM" id="SignalP"/>
    </source>
</evidence>
<evidence type="ECO:0000256" key="6">
    <source>
        <dbReference type="ARBA" id="ARBA00022824"/>
    </source>
</evidence>
<keyword evidence="6" id="KW-0256">Endoplasmic reticulum</keyword>
<gene>
    <name evidence="13" type="ORF">F5Z01DRAFT_191106</name>
</gene>
<evidence type="ECO:0000256" key="8">
    <source>
        <dbReference type="ARBA" id="ARBA00023136"/>
    </source>
</evidence>
<dbReference type="Proteomes" id="UP000887229">
    <property type="component" value="Unassembled WGS sequence"/>
</dbReference>
<keyword evidence="9" id="KW-0961">Cell wall biogenesis/degradation</keyword>
<comment type="caution">
    <text evidence="13">The sequence shown here is derived from an EMBL/GenBank/DDBJ whole genome shotgun (WGS) entry which is preliminary data.</text>
</comment>
<evidence type="ECO:0000256" key="7">
    <source>
        <dbReference type="ARBA" id="ARBA00022989"/>
    </source>
</evidence>
<dbReference type="RefSeq" id="XP_046122228.1">
    <property type="nucleotide sequence ID" value="XM_046258006.1"/>
</dbReference>
<evidence type="ECO:0000256" key="4">
    <source>
        <dbReference type="ARBA" id="ARBA00022692"/>
    </source>
</evidence>
<accession>A0A9P7ZTX7</accession>
<dbReference type="InterPro" id="IPR046756">
    <property type="entry name" value="VAS1/VOA1_TM"/>
</dbReference>
<reference evidence="13" key="1">
    <citation type="journal article" date="2021" name="IMA Fungus">
        <title>Genomic characterization of three marine fungi, including Emericellopsis atlantica sp. nov. with signatures of a generalist lifestyle and marine biomass degradation.</title>
        <authorList>
            <person name="Hagestad O.C."/>
            <person name="Hou L."/>
            <person name="Andersen J.H."/>
            <person name="Hansen E.H."/>
            <person name="Altermark B."/>
            <person name="Li C."/>
            <person name="Kuhnert E."/>
            <person name="Cox R.J."/>
            <person name="Crous P.W."/>
            <person name="Spatafora J.W."/>
            <person name="Lail K."/>
            <person name="Amirebrahimi M."/>
            <person name="Lipzen A."/>
            <person name="Pangilinan J."/>
            <person name="Andreopoulos W."/>
            <person name="Hayes R.D."/>
            <person name="Ng V."/>
            <person name="Grigoriev I.V."/>
            <person name="Jackson S.A."/>
            <person name="Sutton T.D.S."/>
            <person name="Dobson A.D.W."/>
            <person name="Rama T."/>
        </authorList>
    </citation>
    <scope>NUCLEOTIDE SEQUENCE</scope>
    <source>
        <strain evidence="13">TS7</strain>
    </source>
</reference>
<dbReference type="PANTHER" id="PTHR28285">
    <property type="entry name" value="PROTEIN BIG1"/>
    <property type="match status" value="1"/>
</dbReference>
<dbReference type="GO" id="GO:0005789">
    <property type="term" value="C:endoplasmic reticulum membrane"/>
    <property type="evidence" value="ECO:0007669"/>
    <property type="project" value="UniProtKB-SubCell"/>
</dbReference>
<dbReference type="OrthoDB" id="9985059at2759"/>